<evidence type="ECO:0000313" key="11">
    <source>
        <dbReference type="Proteomes" id="UP000596742"/>
    </source>
</evidence>
<dbReference type="Pfam" id="PF09816">
    <property type="entry name" value="EAF"/>
    <property type="match status" value="1"/>
</dbReference>
<dbReference type="PANTHER" id="PTHR15970">
    <property type="entry name" value="ELL-ASSOCIATED FACTOR EAF"/>
    <property type="match status" value="1"/>
</dbReference>
<dbReference type="InterPro" id="IPR019194">
    <property type="entry name" value="Tscrpt_elong_fac_Eaf_N"/>
</dbReference>
<keyword evidence="4" id="KW-0805">Transcription regulation</keyword>
<accession>A0A8B6FCJ7</accession>
<protein>
    <submittedName>
        <fullName evidence="10">ELL-associated factor</fullName>
    </submittedName>
</protein>
<comment type="subcellular location">
    <subcellularLocation>
        <location evidence="1">Nucleus</location>
    </subcellularLocation>
</comment>
<evidence type="ECO:0000256" key="4">
    <source>
        <dbReference type="ARBA" id="ARBA00023015"/>
    </source>
</evidence>
<organism evidence="10 11">
    <name type="scientific">Mytilus galloprovincialis</name>
    <name type="common">Mediterranean mussel</name>
    <dbReference type="NCBI Taxonomy" id="29158"/>
    <lineage>
        <taxon>Eukaryota</taxon>
        <taxon>Metazoa</taxon>
        <taxon>Spiralia</taxon>
        <taxon>Lophotrochozoa</taxon>
        <taxon>Mollusca</taxon>
        <taxon>Bivalvia</taxon>
        <taxon>Autobranchia</taxon>
        <taxon>Pteriomorphia</taxon>
        <taxon>Mytilida</taxon>
        <taxon>Mytiloidea</taxon>
        <taxon>Mytilidae</taxon>
        <taxon>Mytilinae</taxon>
        <taxon>Mytilus</taxon>
    </lineage>
</organism>
<dbReference type="Proteomes" id="UP000596742">
    <property type="component" value="Unassembled WGS sequence"/>
</dbReference>
<keyword evidence="3" id="KW-0597">Phosphoprotein</keyword>
<dbReference type="PANTHER" id="PTHR15970:SF2">
    <property type="entry name" value="ELL-ASSOCIATED FACTOR EAF"/>
    <property type="match status" value="1"/>
</dbReference>
<dbReference type="GO" id="GO:0003711">
    <property type="term" value="F:transcription elongation factor activity"/>
    <property type="evidence" value="ECO:0007669"/>
    <property type="project" value="TreeGrafter"/>
</dbReference>
<sequence>MCEESDKKPFPFQISSVCPRNLTEAEKIKLEKDKNVISEFKQNKLENEAQKNWDLFYKRNTTKFFKDRHWTKREFSDLFYEEDEQIMGDKSLQVDHEVHELKLGSTFAPKSKVAFHSIRYDFKPASVDTTQDSTVEVGEGHQITVSVPHVEGAGTDHTVYKGHKRPCLKECVLIIDHQTGTFTLEKLTNNIQLKKTRIEGSSKAALGGRPLTPVEVNRQKNSPVKPKNPPQVSPPSHTNSPSVTPVNLPQDETSKDACPFGLGEISDDSSSYASSSDSDSETEDKPKNPSQEKVAQTGGLFNMPSLSSAVKPKPPQFASSLSEDLRLSESSSSDSDDD</sequence>
<evidence type="ECO:0000256" key="6">
    <source>
        <dbReference type="ARBA" id="ARBA00023163"/>
    </source>
</evidence>
<feature type="region of interest" description="Disordered" evidence="8">
    <location>
        <begin position="202"/>
        <end position="338"/>
    </location>
</feature>
<evidence type="ECO:0000256" key="1">
    <source>
        <dbReference type="ARBA" id="ARBA00004123"/>
    </source>
</evidence>
<dbReference type="InterPro" id="IPR027093">
    <property type="entry name" value="EAF_fam"/>
</dbReference>
<keyword evidence="6" id="KW-0804">Transcription</keyword>
<comment type="similarity">
    <text evidence="2">Belongs to the EAF family.</text>
</comment>
<keyword evidence="11" id="KW-1185">Reference proteome</keyword>
<feature type="domain" description="Transcription elongation factor Eaf N-terminal" evidence="9">
    <location>
        <begin position="99"/>
        <end position="197"/>
    </location>
</feature>
<evidence type="ECO:0000256" key="7">
    <source>
        <dbReference type="ARBA" id="ARBA00023242"/>
    </source>
</evidence>
<evidence type="ECO:0000313" key="10">
    <source>
        <dbReference type="EMBL" id="VDI47728.1"/>
    </source>
</evidence>
<evidence type="ECO:0000256" key="8">
    <source>
        <dbReference type="SAM" id="MobiDB-lite"/>
    </source>
</evidence>
<reference evidence="10" key="1">
    <citation type="submission" date="2018-11" db="EMBL/GenBank/DDBJ databases">
        <authorList>
            <person name="Alioto T."/>
            <person name="Alioto T."/>
        </authorList>
    </citation>
    <scope>NUCLEOTIDE SEQUENCE</scope>
</reference>
<evidence type="ECO:0000259" key="9">
    <source>
        <dbReference type="Pfam" id="PF09816"/>
    </source>
</evidence>
<feature type="compositionally biased region" description="Low complexity" evidence="8">
    <location>
        <begin position="328"/>
        <end position="338"/>
    </location>
</feature>
<name>A0A8B6FCJ7_MYTGA</name>
<dbReference type="OrthoDB" id="125903at2759"/>
<evidence type="ECO:0000256" key="2">
    <source>
        <dbReference type="ARBA" id="ARBA00007798"/>
    </source>
</evidence>
<dbReference type="AlphaFoldDB" id="A0A8B6FCJ7"/>
<gene>
    <name evidence="10" type="ORF">MGAL_10B093999</name>
</gene>
<keyword evidence="7" id="KW-0539">Nucleus</keyword>
<dbReference type="EMBL" id="UYJE01006654">
    <property type="protein sequence ID" value="VDI47728.1"/>
    <property type="molecule type" value="Genomic_DNA"/>
</dbReference>
<proteinExistence type="inferred from homology"/>
<keyword evidence="5" id="KW-0010">Activator</keyword>
<evidence type="ECO:0000256" key="5">
    <source>
        <dbReference type="ARBA" id="ARBA00023159"/>
    </source>
</evidence>
<dbReference type="GO" id="GO:0006368">
    <property type="term" value="P:transcription elongation by RNA polymerase II"/>
    <property type="evidence" value="ECO:0007669"/>
    <property type="project" value="InterPro"/>
</dbReference>
<feature type="compositionally biased region" description="Low complexity" evidence="8">
    <location>
        <begin position="268"/>
        <end position="277"/>
    </location>
</feature>
<comment type="caution">
    <text evidence="10">The sequence shown here is derived from an EMBL/GenBank/DDBJ whole genome shotgun (WGS) entry which is preliminary data.</text>
</comment>
<feature type="compositionally biased region" description="Polar residues" evidence="8">
    <location>
        <begin position="234"/>
        <end position="251"/>
    </location>
</feature>
<dbReference type="GO" id="GO:0032783">
    <property type="term" value="C:super elongation complex"/>
    <property type="evidence" value="ECO:0007669"/>
    <property type="project" value="InterPro"/>
</dbReference>
<evidence type="ECO:0000256" key="3">
    <source>
        <dbReference type="ARBA" id="ARBA00022553"/>
    </source>
</evidence>